<dbReference type="Proteomes" id="UP001548189">
    <property type="component" value="Unassembled WGS sequence"/>
</dbReference>
<evidence type="ECO:0000313" key="6">
    <source>
        <dbReference type="EMBL" id="MET1254484.1"/>
    </source>
</evidence>
<dbReference type="PROSITE" id="PS00579">
    <property type="entry name" value="RIBOSOMAL_L29"/>
    <property type="match status" value="1"/>
</dbReference>
<evidence type="ECO:0000256" key="5">
    <source>
        <dbReference type="HAMAP-Rule" id="MF_00374"/>
    </source>
</evidence>
<keyword evidence="7" id="KW-1185">Reference proteome</keyword>
<dbReference type="Gene3D" id="1.10.287.310">
    <property type="match status" value="1"/>
</dbReference>
<proteinExistence type="inferred from homology"/>
<evidence type="ECO:0000256" key="2">
    <source>
        <dbReference type="ARBA" id="ARBA00022980"/>
    </source>
</evidence>
<dbReference type="RefSeq" id="WP_353874048.1">
    <property type="nucleotide sequence ID" value="NZ_JBEVCJ010000004.1"/>
</dbReference>
<dbReference type="SUPFAM" id="SSF46561">
    <property type="entry name" value="Ribosomal protein L29 (L29p)"/>
    <property type="match status" value="1"/>
</dbReference>
<comment type="similarity">
    <text evidence="1 5">Belongs to the universal ribosomal protein uL29 family.</text>
</comment>
<gene>
    <name evidence="5 6" type="primary">rpmC</name>
    <name evidence="6" type="ORF">ABVT43_05035</name>
</gene>
<dbReference type="InterPro" id="IPR036049">
    <property type="entry name" value="Ribosomal_uL29_sf"/>
</dbReference>
<evidence type="ECO:0000256" key="1">
    <source>
        <dbReference type="ARBA" id="ARBA00009254"/>
    </source>
</evidence>
<dbReference type="PANTHER" id="PTHR10916:SF0">
    <property type="entry name" value="LARGE RIBOSOMAL SUBUNIT PROTEIN UL29C"/>
    <property type="match status" value="1"/>
</dbReference>
<accession>A0ABV2BRD1</accession>
<evidence type="ECO:0000256" key="4">
    <source>
        <dbReference type="ARBA" id="ARBA00035204"/>
    </source>
</evidence>
<keyword evidence="2 5" id="KW-0689">Ribosomal protein</keyword>
<dbReference type="NCBIfam" id="TIGR00012">
    <property type="entry name" value="L29"/>
    <property type="match status" value="1"/>
</dbReference>
<protein>
    <recommendedName>
        <fullName evidence="4 5">Large ribosomal subunit protein uL29</fullName>
    </recommendedName>
</protein>
<keyword evidence="3 5" id="KW-0687">Ribonucleoprotein</keyword>
<evidence type="ECO:0000313" key="7">
    <source>
        <dbReference type="Proteomes" id="UP001548189"/>
    </source>
</evidence>
<name>A0ABV2BRD1_9GAMM</name>
<dbReference type="CDD" id="cd00427">
    <property type="entry name" value="Ribosomal_L29_HIP"/>
    <property type="match status" value="1"/>
</dbReference>
<comment type="caution">
    <text evidence="6">The sequence shown here is derived from an EMBL/GenBank/DDBJ whole genome shotgun (WGS) entry which is preliminary data.</text>
</comment>
<sequence>MNASELRDKSVEELQSELLELRKEQFNLRMARATGQSNQTHTLKNVRRNIARVKTVLNQKANTVSEGVS</sequence>
<dbReference type="GO" id="GO:0005840">
    <property type="term" value="C:ribosome"/>
    <property type="evidence" value="ECO:0007669"/>
    <property type="project" value="UniProtKB-KW"/>
</dbReference>
<dbReference type="EMBL" id="JBEVCJ010000004">
    <property type="protein sequence ID" value="MET1254484.1"/>
    <property type="molecule type" value="Genomic_DNA"/>
</dbReference>
<dbReference type="HAMAP" id="MF_00374">
    <property type="entry name" value="Ribosomal_uL29"/>
    <property type="match status" value="1"/>
</dbReference>
<dbReference type="PANTHER" id="PTHR10916">
    <property type="entry name" value="60S RIBOSOMAL PROTEIN L35/50S RIBOSOMAL PROTEIN L29"/>
    <property type="match status" value="1"/>
</dbReference>
<organism evidence="6 7">
    <name type="scientific">Aliikangiella maris</name>
    <dbReference type="NCBI Taxonomy" id="3162458"/>
    <lineage>
        <taxon>Bacteria</taxon>
        <taxon>Pseudomonadati</taxon>
        <taxon>Pseudomonadota</taxon>
        <taxon>Gammaproteobacteria</taxon>
        <taxon>Oceanospirillales</taxon>
        <taxon>Pleioneaceae</taxon>
        <taxon>Aliikangiella</taxon>
    </lineage>
</organism>
<reference evidence="6 7" key="1">
    <citation type="submission" date="2024-06" db="EMBL/GenBank/DDBJ databases">
        <authorList>
            <person name="Li F."/>
        </authorList>
    </citation>
    <scope>NUCLEOTIDE SEQUENCE [LARGE SCALE GENOMIC DNA]</scope>
    <source>
        <strain evidence="6 7">GXAS 311</strain>
    </source>
</reference>
<dbReference type="Pfam" id="PF00831">
    <property type="entry name" value="Ribosomal_L29"/>
    <property type="match status" value="1"/>
</dbReference>
<dbReference type="InterPro" id="IPR001854">
    <property type="entry name" value="Ribosomal_uL29"/>
</dbReference>
<dbReference type="InterPro" id="IPR050063">
    <property type="entry name" value="Ribosomal_protein_uL29"/>
</dbReference>
<evidence type="ECO:0000256" key="3">
    <source>
        <dbReference type="ARBA" id="ARBA00023274"/>
    </source>
</evidence>
<dbReference type="InterPro" id="IPR018254">
    <property type="entry name" value="Ribosomal_uL29_CS"/>
</dbReference>